<protein>
    <submittedName>
        <fullName evidence="1">Uncharacterized protein</fullName>
    </submittedName>
</protein>
<evidence type="ECO:0000313" key="2">
    <source>
        <dbReference type="Proteomes" id="UP000829447"/>
    </source>
</evidence>
<evidence type="ECO:0000313" key="1">
    <source>
        <dbReference type="EMBL" id="MCI4393927.1"/>
    </source>
</evidence>
<accession>A0ACC5XRJ6</accession>
<dbReference type="EMBL" id="CM040479">
    <property type="protein sequence ID" value="MCI4393927.1"/>
    <property type="molecule type" value="Genomic_DNA"/>
</dbReference>
<dbReference type="Proteomes" id="UP000829447">
    <property type="component" value="Linkage Group LG26"/>
</dbReference>
<organism evidence="1 2">
    <name type="scientific">Pangasianodon gigas</name>
    <name type="common">Mekong giant catfish</name>
    <name type="synonym">Pangasius gigas</name>
    <dbReference type="NCBI Taxonomy" id="30993"/>
    <lineage>
        <taxon>Eukaryota</taxon>
        <taxon>Metazoa</taxon>
        <taxon>Chordata</taxon>
        <taxon>Craniata</taxon>
        <taxon>Vertebrata</taxon>
        <taxon>Euteleostomi</taxon>
        <taxon>Actinopterygii</taxon>
        <taxon>Neopterygii</taxon>
        <taxon>Teleostei</taxon>
        <taxon>Ostariophysi</taxon>
        <taxon>Siluriformes</taxon>
        <taxon>Pangasiidae</taxon>
        <taxon>Pangasianodon</taxon>
    </lineage>
</organism>
<name>A0ACC5XRJ6_PANGG</name>
<gene>
    <name evidence="1" type="ORF">PGIGA_G00163110</name>
</gene>
<keyword evidence="2" id="KW-1185">Reference proteome</keyword>
<comment type="caution">
    <text evidence="1">The sequence shown here is derived from an EMBL/GenBank/DDBJ whole genome shotgun (WGS) entry which is preliminary data.</text>
</comment>
<sequence length="920" mass="99843">MATPGYTEELQPSQPQGGSVTTPKSGQQKASPTVTPAFLPDMQSSSSSSPSQAGLSSRITQTTPPAILKKAVLATPTQVTAAAAQYAVSEIQSSASGSSNGQNTPQYIVVTVSEGSIHSNDSVSDSSPPPTVQTGVPTHVVQTAQQRSVVQTTAKSGQHGVGNLHITPEISQVGHVYSSQVQYVDGDGNYNTTSIRSSTYPFTESSLYGQGTPSGPYYDDPPTSGSQVSTPVTSQPVSVTTGFSGGGTGVTVVSGASSSGGGGGGAGTGVVAGGGAGSVASGGGAGGYVVPGSYVMGSGGQNYTHNIRASPATVQWLLDNYEKAEGVSLPRCTLYYHYLLHCQEAKLEPVNAASFGKLIRSMFVGLRTRRLGTRGNSKYHYYGLRIKSSSPLHRLMEDQQHLAMRQQPFSHKHRIRPVQKVEGMTNGMAVGAGQGAGQGVGLFDISSQIQQYQQFLDTSRSLPEFPEIDLQGKALPEGILLEHIRAFQQLYREHCEAIVDVMTLVEILIPDVLTPIPSALTQAIRNCAKSLENWLTSAMMNIPEEMVRIKVVCAGAFAQTLRRYTSLNHLAQAARAVLQNSAQITQMLNDLNRVDFNNVQEQASWVCACEERTVQRIEQDFKMTLQQQKSLEQWAAWLDSTLVEILIPDVLTPIPSALTQAIRNCAKSLENWLTSAMMNIPEEMVRIKVVCAGAFAQTLRRYTSLNHLAQAARAVLQNSAQITQMLNDLNRVDFNNVQEQASWVCACEERTVQRIEQDFKMTLQQQKSLEQWAAWLDSVVTHVLKPYTSSPSFTKAAKLFLLKWSFYSSMVIRDLTLRSAASFGSFHLIRLLYDEYMYYLVEHRVAQAKGETPIAVMGEFANLGRIDSAADADKEEEEEEEDESDEDQMPIPVNSTAMGEESLEPPAKLARTDLFNSTHN</sequence>
<proteinExistence type="predicted"/>
<reference evidence="1 2" key="1">
    <citation type="journal article" date="2022" name="bioRxiv">
        <title>An ancient truncated duplication of the anti-Mullerian hormone receptor type 2 gene is a potential conserved master sex determinant in the Pangasiidae catfish family.</title>
        <authorList>
            <person name="Wen M."/>
            <person name="Pan Q."/>
            <person name="Jouanno E."/>
            <person name="Montfort J."/>
            <person name="Zahm M."/>
            <person name="Cabau C."/>
            <person name="Klopp C."/>
            <person name="Iampietro C."/>
            <person name="Roques C."/>
            <person name="Bouchez O."/>
            <person name="Castinel A."/>
            <person name="Donnadieu C."/>
            <person name="Parrinello H."/>
            <person name="Poncet C."/>
            <person name="Belmonte E."/>
            <person name="Gautier V."/>
            <person name="Avarre J.-C."/>
            <person name="Dugue R."/>
            <person name="Gustiano R."/>
            <person name="Ha T.T.T."/>
            <person name="Campet M."/>
            <person name="Sriphairoj K."/>
            <person name="Ribolli J."/>
            <person name="de Almeida F.L."/>
            <person name="Desvignes T."/>
            <person name="Postlethwait J.H."/>
            <person name="Bucao C.F."/>
            <person name="Robinson-Rechavi M."/>
            <person name="Bobe J."/>
            <person name="Herpin A."/>
            <person name="Guiguen Y."/>
        </authorList>
    </citation>
    <scope>NUCLEOTIDE SEQUENCE [LARGE SCALE GENOMIC DNA]</scope>
    <source>
        <strain evidence="1">YG-Dec2019</strain>
    </source>
</reference>